<feature type="transmembrane region" description="Helical" evidence="8">
    <location>
        <begin position="12"/>
        <end position="31"/>
    </location>
</feature>
<evidence type="ECO:0000256" key="8">
    <source>
        <dbReference type="SAM" id="Phobius"/>
    </source>
</evidence>
<feature type="transmembrane region" description="Helical" evidence="8">
    <location>
        <begin position="257"/>
        <end position="278"/>
    </location>
</feature>
<evidence type="ECO:0000256" key="4">
    <source>
        <dbReference type="ARBA" id="ARBA00022692"/>
    </source>
</evidence>
<evidence type="ECO:0000256" key="2">
    <source>
        <dbReference type="ARBA" id="ARBA00010157"/>
    </source>
</evidence>
<evidence type="ECO:0000256" key="1">
    <source>
        <dbReference type="ARBA" id="ARBA00004651"/>
    </source>
</evidence>
<dbReference type="RefSeq" id="WP_148592739.1">
    <property type="nucleotide sequence ID" value="NZ_CP042997.1"/>
</dbReference>
<evidence type="ECO:0000259" key="9">
    <source>
        <dbReference type="PROSITE" id="PS50156"/>
    </source>
</evidence>
<feature type="transmembrane region" description="Helical" evidence="8">
    <location>
        <begin position="629"/>
        <end position="653"/>
    </location>
</feature>
<feature type="transmembrane region" description="Helical" evidence="8">
    <location>
        <begin position="197"/>
        <end position="214"/>
    </location>
</feature>
<feature type="transmembrane region" description="Helical" evidence="8">
    <location>
        <begin position="390"/>
        <end position="414"/>
    </location>
</feature>
<dbReference type="KEGG" id="agv:OJF2_15940"/>
<dbReference type="Gene3D" id="1.20.1640.10">
    <property type="entry name" value="Multidrug efflux transporter AcrB transmembrane domain"/>
    <property type="match status" value="2"/>
</dbReference>
<evidence type="ECO:0000256" key="6">
    <source>
        <dbReference type="ARBA" id="ARBA00023136"/>
    </source>
</evidence>
<feature type="transmembrane region" description="Helical" evidence="8">
    <location>
        <begin position="741"/>
        <end position="765"/>
    </location>
</feature>
<proteinExistence type="inferred from homology"/>
<evidence type="ECO:0000256" key="3">
    <source>
        <dbReference type="ARBA" id="ARBA00022475"/>
    </source>
</evidence>
<dbReference type="InterPro" id="IPR000731">
    <property type="entry name" value="SSD"/>
</dbReference>
<keyword evidence="5 8" id="KW-1133">Transmembrane helix</keyword>
<accession>A0A5B9VYM3</accession>
<dbReference type="InterPro" id="IPR050545">
    <property type="entry name" value="Mycobact_MmpL"/>
</dbReference>
<dbReference type="GO" id="GO:0005886">
    <property type="term" value="C:plasma membrane"/>
    <property type="evidence" value="ECO:0007669"/>
    <property type="project" value="UniProtKB-SubCell"/>
</dbReference>
<gene>
    <name evidence="10" type="primary">mmpL8</name>
    <name evidence="10" type="ORF">OJF2_15940</name>
</gene>
<evidence type="ECO:0000313" key="10">
    <source>
        <dbReference type="EMBL" id="QEH33097.1"/>
    </source>
</evidence>
<comment type="subcellular location">
    <subcellularLocation>
        <location evidence="1">Cell membrane</location>
        <topology evidence="1">Multi-pass membrane protein</topology>
    </subcellularLocation>
</comment>
<reference evidence="10 11" key="1">
    <citation type="submission" date="2019-08" db="EMBL/GenBank/DDBJ databases">
        <title>Deep-cultivation of Planctomycetes and their phenomic and genomic characterization uncovers novel biology.</title>
        <authorList>
            <person name="Wiegand S."/>
            <person name="Jogler M."/>
            <person name="Boedeker C."/>
            <person name="Pinto D."/>
            <person name="Vollmers J."/>
            <person name="Rivas-Marin E."/>
            <person name="Kohn T."/>
            <person name="Peeters S.H."/>
            <person name="Heuer A."/>
            <person name="Rast P."/>
            <person name="Oberbeckmann S."/>
            <person name="Bunk B."/>
            <person name="Jeske O."/>
            <person name="Meyerdierks A."/>
            <person name="Storesund J.E."/>
            <person name="Kallscheuer N."/>
            <person name="Luecker S."/>
            <person name="Lage O.M."/>
            <person name="Pohl T."/>
            <person name="Merkel B.J."/>
            <person name="Hornburger P."/>
            <person name="Mueller R.-W."/>
            <person name="Bruemmer F."/>
            <person name="Labrenz M."/>
            <person name="Spormann A.M."/>
            <person name="Op den Camp H."/>
            <person name="Overmann J."/>
            <person name="Amann R."/>
            <person name="Jetten M.S.M."/>
            <person name="Mascher T."/>
            <person name="Medema M.H."/>
            <person name="Devos D.P."/>
            <person name="Kaster A.-K."/>
            <person name="Ovreas L."/>
            <person name="Rohde M."/>
            <person name="Galperin M.Y."/>
            <person name="Jogler C."/>
        </authorList>
    </citation>
    <scope>NUCLEOTIDE SEQUENCE [LARGE SCALE GENOMIC DNA]</scope>
    <source>
        <strain evidence="10 11">OJF2</strain>
    </source>
</reference>
<keyword evidence="4 8" id="KW-0812">Transmembrane</keyword>
<dbReference type="PANTHER" id="PTHR33406:SF6">
    <property type="entry name" value="MEMBRANE PROTEIN YDGH-RELATED"/>
    <property type="match status" value="1"/>
</dbReference>
<dbReference type="OrthoDB" id="9782006at2"/>
<feature type="region of interest" description="Disordered" evidence="7">
    <location>
        <begin position="781"/>
        <end position="808"/>
    </location>
</feature>
<evidence type="ECO:0000256" key="5">
    <source>
        <dbReference type="ARBA" id="ARBA00022989"/>
    </source>
</evidence>
<feature type="transmembrane region" description="Helical" evidence="8">
    <location>
        <begin position="706"/>
        <end position="729"/>
    </location>
</feature>
<dbReference type="InterPro" id="IPR004869">
    <property type="entry name" value="MMPL_dom"/>
</dbReference>
<organism evidence="10 11">
    <name type="scientific">Aquisphaera giovannonii</name>
    <dbReference type="NCBI Taxonomy" id="406548"/>
    <lineage>
        <taxon>Bacteria</taxon>
        <taxon>Pseudomonadati</taxon>
        <taxon>Planctomycetota</taxon>
        <taxon>Planctomycetia</taxon>
        <taxon>Isosphaerales</taxon>
        <taxon>Isosphaeraceae</taxon>
        <taxon>Aquisphaera</taxon>
    </lineage>
</organism>
<keyword evidence="11" id="KW-1185">Reference proteome</keyword>
<feature type="domain" description="SSD" evidence="9">
    <location>
        <begin position="219"/>
        <end position="353"/>
    </location>
</feature>
<feature type="transmembrane region" description="Helical" evidence="8">
    <location>
        <begin position="221"/>
        <end position="245"/>
    </location>
</feature>
<keyword evidence="3" id="KW-1003">Cell membrane</keyword>
<evidence type="ECO:0000256" key="7">
    <source>
        <dbReference type="SAM" id="MobiDB-lite"/>
    </source>
</evidence>
<evidence type="ECO:0000313" key="11">
    <source>
        <dbReference type="Proteomes" id="UP000324233"/>
    </source>
</evidence>
<dbReference type="PROSITE" id="PS50156">
    <property type="entry name" value="SSD"/>
    <property type="match status" value="1"/>
</dbReference>
<dbReference type="AlphaFoldDB" id="A0A5B9VYM3"/>
<dbReference type="Proteomes" id="UP000324233">
    <property type="component" value="Chromosome"/>
</dbReference>
<name>A0A5B9VYM3_9BACT</name>
<dbReference type="EMBL" id="CP042997">
    <property type="protein sequence ID" value="QEH33097.1"/>
    <property type="molecule type" value="Genomic_DNA"/>
</dbReference>
<dbReference type="SUPFAM" id="SSF82866">
    <property type="entry name" value="Multidrug efflux transporter AcrB transmembrane domain"/>
    <property type="match status" value="2"/>
</dbReference>
<protein>
    <submittedName>
        <fullName evidence="10">Membrane transport protein mmpL8</fullName>
    </submittedName>
</protein>
<keyword evidence="6 8" id="KW-0472">Membrane</keyword>
<dbReference type="PANTHER" id="PTHR33406">
    <property type="entry name" value="MEMBRANE PROTEIN MJ1562-RELATED"/>
    <property type="match status" value="1"/>
</dbReference>
<comment type="similarity">
    <text evidence="2">Belongs to the resistance-nodulation-cell division (RND) (TC 2.A.6) family. MmpL subfamily.</text>
</comment>
<feature type="transmembrane region" description="Helical" evidence="8">
    <location>
        <begin position="665"/>
        <end position="685"/>
    </location>
</feature>
<dbReference type="Pfam" id="PF03176">
    <property type="entry name" value="MMPL"/>
    <property type="match status" value="2"/>
</dbReference>
<feature type="transmembrane region" description="Helical" evidence="8">
    <location>
        <begin position="331"/>
        <end position="354"/>
    </location>
</feature>
<feature type="transmembrane region" description="Helical" evidence="8">
    <location>
        <begin position="299"/>
        <end position="319"/>
    </location>
</feature>
<sequence length="822" mass="89201">MFSILARLVQRHSWFVLLAWALVTYILFQYAPLWEQITRDDDVRFFPRDYPSVIGQELLERGFPQDAASSQVVLIHERADGPLTPADLAVVEDRVAKFHEFSQRDPELGVKKIDTHRTPVIGPRLIGKASDGPGQAVLSIVSLRGTYLARKTRIAVDKILEYLDGTPPLPQGLRRVVSGSAVVGHDINSAANASIDSTTKTTIALVVIILLLVYRSPLLAMIPLLTIALSVVASMKVIALLTVVPGLSFQVITITKVFLVVVLFGAGTDYCLFLIARYREELARGNSRPEALREAITQVGGALMASAGTVIVGLGMLYFSSFAKIRYTGPAIAISLTVALIAALTLAPILLSWLRGAIFWPFRAPRHEQGKNIEEEARGRSWLSGFWFRVADLVVTYPLTILALCLAGLVPLAVVGARTTANYSQLADLDPDRPSVVGASVIRRYFAVGELSPTSAFVHNTRLDFRSEEGRAAVREVTRRLVAIPAVAEVRSLTQPLGRPPVPEAEMSLVQRMADQALRAVADSRYVSVRPADRADVNHIARFDIVFKSDPFSPASLDGLEEVREALVSSSRSGQPLHGTAAIGLAGSTSAVNDLKTVTTADQQRMYVLVTLGVYAILVALLRRPGICLYLIFTVVLGYLASLGVTELVFRALHHSTEPWGGLDWTVGFFLFVILVAVGEDYNILLMARVIEEEEKHGVTEGTRLAVAHTGGIISSCGLIMAGTFGSMLTGTLTSLRELGFALGLGILLDTFLVRPILVPAFVVVMERLRAERPMGRAAALPAALDQRSPQSRFQPAGVAPKGEGRLHPDAIDSCLGEIYED</sequence>